<dbReference type="InterPro" id="IPR037185">
    <property type="entry name" value="EmrE-like"/>
</dbReference>
<keyword evidence="3" id="KW-0762">Sugar transport</keyword>
<feature type="transmembrane region" description="Helical" evidence="7">
    <location>
        <begin position="142"/>
        <end position="166"/>
    </location>
</feature>
<dbReference type="GO" id="GO:0015165">
    <property type="term" value="F:pyrimidine nucleotide-sugar transmembrane transporter activity"/>
    <property type="evidence" value="ECO:0007669"/>
    <property type="project" value="InterPro"/>
</dbReference>
<keyword evidence="3" id="KW-0813">Transport</keyword>
<keyword evidence="5 7" id="KW-1133">Transmembrane helix</keyword>
<dbReference type="AlphaFoldDB" id="A0A1V9Y208"/>
<dbReference type="GO" id="GO:0000139">
    <property type="term" value="C:Golgi membrane"/>
    <property type="evidence" value="ECO:0007669"/>
    <property type="project" value="InterPro"/>
</dbReference>
<dbReference type="OrthoDB" id="419167at2759"/>
<comment type="caution">
    <text evidence="8">The sequence shown here is derived from an EMBL/GenBank/DDBJ whole genome shotgun (WGS) entry which is preliminary data.</text>
</comment>
<evidence type="ECO:0000313" key="9">
    <source>
        <dbReference type="Proteomes" id="UP000192247"/>
    </source>
</evidence>
<keyword evidence="4 7" id="KW-0812">Transmembrane</keyword>
<accession>A0A1V9Y208</accession>
<feature type="transmembrane region" description="Helical" evidence="7">
    <location>
        <begin position="289"/>
        <end position="311"/>
    </location>
</feature>
<feature type="transmembrane region" description="Helical" evidence="7">
    <location>
        <begin position="344"/>
        <end position="362"/>
    </location>
</feature>
<proteinExistence type="inferred from homology"/>
<dbReference type="SUPFAM" id="SSF103481">
    <property type="entry name" value="Multidrug resistance efflux transporter EmrE"/>
    <property type="match status" value="1"/>
</dbReference>
<evidence type="ECO:0000256" key="2">
    <source>
        <dbReference type="ARBA" id="ARBA00009976"/>
    </source>
</evidence>
<comment type="subcellular location">
    <subcellularLocation>
        <location evidence="1">Membrane</location>
        <topology evidence="1">Multi-pass membrane protein</topology>
    </subcellularLocation>
</comment>
<keyword evidence="6 7" id="KW-0472">Membrane</keyword>
<organism evidence="8 9">
    <name type="scientific">Tropilaelaps mercedesae</name>
    <dbReference type="NCBI Taxonomy" id="418985"/>
    <lineage>
        <taxon>Eukaryota</taxon>
        <taxon>Metazoa</taxon>
        <taxon>Ecdysozoa</taxon>
        <taxon>Arthropoda</taxon>
        <taxon>Chelicerata</taxon>
        <taxon>Arachnida</taxon>
        <taxon>Acari</taxon>
        <taxon>Parasitiformes</taxon>
        <taxon>Mesostigmata</taxon>
        <taxon>Gamasina</taxon>
        <taxon>Dermanyssoidea</taxon>
        <taxon>Laelapidae</taxon>
        <taxon>Tropilaelaps</taxon>
    </lineage>
</organism>
<sequence>MVVRPVLSLKNVMAIKEVGLFLDSQLDFSQLDCYYFLRPFILCKCCLQPLTATMCLERQQSLSSQSSLLLCTLIAVCELVKLSGTYAIRYLNNGQFPIDPTLFVVLLELLKAAACGIVHILRHPTSPQPLKDFNVHLLLPSGVYAITNNIFLLALTFVPPALWMILVQTRIPFTLLIYRSAYHRPVAAPQWIAAILMCLAIGLTQMSHIKEHQLRSGFSTGLMLALLNAALASAAGVWTEIIFKNPQTASIWQQQCQMYTAGAGFALIPFTCSYLTAGKVFITRSPWTIWLLLILTLVSSAIHGIGIALLVKRFDNVVKYHLGCMVHLLNSGLNHLLFPDKFSLTPHFGLSLLLVFYAIYMYENKTFFLCSSRRQNKPVVKHMLV</sequence>
<keyword evidence="9" id="KW-1185">Reference proteome</keyword>
<dbReference type="STRING" id="418985.A0A1V9Y208"/>
<evidence type="ECO:0000256" key="3">
    <source>
        <dbReference type="ARBA" id="ARBA00022597"/>
    </source>
</evidence>
<reference evidence="8 9" key="1">
    <citation type="journal article" date="2017" name="Gigascience">
        <title>Draft genome of the honey bee ectoparasitic mite, Tropilaelaps mercedesae, is shaped by the parasitic life history.</title>
        <authorList>
            <person name="Dong X."/>
            <person name="Armstrong S.D."/>
            <person name="Xia D."/>
            <person name="Makepeace B.L."/>
            <person name="Darby A.C."/>
            <person name="Kadowaki T."/>
        </authorList>
    </citation>
    <scope>NUCLEOTIDE SEQUENCE [LARGE SCALE GENOMIC DNA]</scope>
    <source>
        <strain evidence="8">Wuxi-XJTLU</strain>
    </source>
</reference>
<feature type="transmembrane region" description="Helical" evidence="7">
    <location>
        <begin position="186"/>
        <end position="204"/>
    </location>
</feature>
<evidence type="ECO:0000256" key="6">
    <source>
        <dbReference type="ARBA" id="ARBA00023136"/>
    </source>
</evidence>
<dbReference type="PANTHER" id="PTHR10231">
    <property type="entry name" value="NUCLEOTIDE-SUGAR TRANSMEMBRANE TRANSPORTER"/>
    <property type="match status" value="1"/>
</dbReference>
<comment type="similarity">
    <text evidence="2">Belongs to the nucleotide-sugar transporter family. SLC35A subfamily.</text>
</comment>
<gene>
    <name evidence="8" type="ORF">BIW11_05504</name>
</gene>
<feature type="transmembrane region" description="Helical" evidence="7">
    <location>
        <begin position="216"/>
        <end position="238"/>
    </location>
</feature>
<dbReference type="InParanoid" id="A0A1V9Y208"/>
<evidence type="ECO:0000313" key="8">
    <source>
        <dbReference type="EMBL" id="OQR79769.1"/>
    </source>
</evidence>
<evidence type="ECO:0000256" key="7">
    <source>
        <dbReference type="SAM" id="Phobius"/>
    </source>
</evidence>
<dbReference type="Pfam" id="PF04142">
    <property type="entry name" value="Nuc_sug_transp"/>
    <property type="match status" value="1"/>
</dbReference>
<dbReference type="Proteomes" id="UP000192247">
    <property type="component" value="Unassembled WGS sequence"/>
</dbReference>
<name>A0A1V9Y208_9ACAR</name>
<protein>
    <submittedName>
        <fullName evidence="8">UDP-galactose translocator 1-like</fullName>
    </submittedName>
</protein>
<dbReference type="EMBL" id="MNPL01000716">
    <property type="protein sequence ID" value="OQR79769.1"/>
    <property type="molecule type" value="Genomic_DNA"/>
</dbReference>
<evidence type="ECO:0000256" key="4">
    <source>
        <dbReference type="ARBA" id="ARBA00022692"/>
    </source>
</evidence>
<feature type="transmembrane region" description="Helical" evidence="7">
    <location>
        <begin position="258"/>
        <end position="277"/>
    </location>
</feature>
<evidence type="ECO:0000256" key="5">
    <source>
        <dbReference type="ARBA" id="ARBA00022989"/>
    </source>
</evidence>
<dbReference type="InterPro" id="IPR007271">
    <property type="entry name" value="Nuc_sug_transpt"/>
</dbReference>
<evidence type="ECO:0000256" key="1">
    <source>
        <dbReference type="ARBA" id="ARBA00004141"/>
    </source>
</evidence>